<sequence length="139" mass="15885">GTGSSNCYTFTLNESVDIGEIESIDGIWEKVKSQRTKENCTSIIPLIKHSPLKRSESSTDIFMLESFRADKNVEIADKKKTKESNTRTKRLKRPHDKISQDRKVTVITNTKNKEINEIFNLTKSNDKNRVKIISAVLDK</sequence>
<feature type="non-terminal residue" evidence="2">
    <location>
        <position position="1"/>
    </location>
</feature>
<evidence type="ECO:0000313" key="2">
    <source>
        <dbReference type="EMBL" id="JAT87007.1"/>
    </source>
</evidence>
<dbReference type="EMBL" id="GDQN01004047">
    <property type="protein sequence ID" value="JAT87007.1"/>
    <property type="molecule type" value="Transcribed_RNA"/>
</dbReference>
<dbReference type="AlphaFoldDB" id="A0A1E1WJC9"/>
<reference evidence="2" key="1">
    <citation type="submission" date="2015-09" db="EMBL/GenBank/DDBJ databases">
        <title>De novo assembly of Pectinophora gossypiella (Pink Bollworm) gut transcriptome.</title>
        <authorList>
            <person name="Tassone E.E."/>
        </authorList>
    </citation>
    <scope>NUCLEOTIDE SEQUENCE</scope>
</reference>
<protein>
    <submittedName>
        <fullName evidence="2">Uncharacterized protein</fullName>
    </submittedName>
</protein>
<accession>A0A1E1WJC9</accession>
<feature type="region of interest" description="Disordered" evidence="1">
    <location>
        <begin position="78"/>
        <end position="99"/>
    </location>
</feature>
<dbReference type="OrthoDB" id="7453798at2759"/>
<evidence type="ECO:0000256" key="1">
    <source>
        <dbReference type="SAM" id="MobiDB-lite"/>
    </source>
</evidence>
<name>A0A1E1WJC9_PECGO</name>
<organism evidence="2">
    <name type="scientific">Pectinophora gossypiella</name>
    <name type="common">Cotton pink bollworm</name>
    <name type="synonym">Depressaria gossypiella</name>
    <dbReference type="NCBI Taxonomy" id="13191"/>
    <lineage>
        <taxon>Eukaryota</taxon>
        <taxon>Metazoa</taxon>
        <taxon>Ecdysozoa</taxon>
        <taxon>Arthropoda</taxon>
        <taxon>Hexapoda</taxon>
        <taxon>Insecta</taxon>
        <taxon>Pterygota</taxon>
        <taxon>Neoptera</taxon>
        <taxon>Endopterygota</taxon>
        <taxon>Lepidoptera</taxon>
        <taxon>Glossata</taxon>
        <taxon>Ditrysia</taxon>
        <taxon>Gelechioidea</taxon>
        <taxon>Gelechiidae</taxon>
        <taxon>Apatetrinae</taxon>
        <taxon>Pectinophora</taxon>
    </lineage>
</organism>
<gene>
    <name evidence="2" type="ORF">g.1653</name>
</gene>
<proteinExistence type="predicted"/>